<dbReference type="SUPFAM" id="SSF64076">
    <property type="entry name" value="MTH938-like"/>
    <property type="match status" value="1"/>
</dbReference>
<name>A0A2H3BLZ7_9AGAR</name>
<dbReference type="InterPro" id="IPR034095">
    <property type="entry name" value="NDUF3"/>
</dbReference>
<gene>
    <name evidence="5" type="ORF">ARMSODRAFT_889695</name>
</gene>
<evidence type="ECO:0000313" key="6">
    <source>
        <dbReference type="Proteomes" id="UP000218334"/>
    </source>
</evidence>
<evidence type="ECO:0000256" key="2">
    <source>
        <dbReference type="ARBA" id="ARBA00021776"/>
    </source>
</evidence>
<sequence length="185" mass="20880">MNCLRRANILAPVHQRTFCYLPSRLFHSSLRWRSLSDHDRGRGLTNILADDNPPAVQVKRITNQGIQLVDGLVLPSACIFLEGQVFLWDVPQTLWEGWGQEHLEIFDLVSPRPAEILLLGTGARLVQPPPFIRTYMSRLGVQVDTMDTKNACSTYNVLAEEGRRVAAALLPLSPHLWQKTFVPSK</sequence>
<dbReference type="InterPro" id="IPR007523">
    <property type="entry name" value="NDUFAF3/AAMDC"/>
</dbReference>
<dbReference type="EMBL" id="KZ293438">
    <property type="protein sequence ID" value="PBK67058.1"/>
    <property type="molecule type" value="Genomic_DNA"/>
</dbReference>
<dbReference type="AlphaFoldDB" id="A0A2H3BLZ7"/>
<evidence type="ECO:0000256" key="4">
    <source>
        <dbReference type="ARBA" id="ARBA00049984"/>
    </source>
</evidence>
<dbReference type="Gene3D" id="3.40.1230.10">
    <property type="entry name" value="MTH938-like"/>
    <property type="match status" value="1"/>
</dbReference>
<dbReference type="InterPro" id="IPR036748">
    <property type="entry name" value="MTH938-like_sf"/>
</dbReference>
<accession>A0A2H3BLZ7</accession>
<dbReference type="Pfam" id="PF04430">
    <property type="entry name" value="DUF498"/>
    <property type="match status" value="1"/>
</dbReference>
<dbReference type="GO" id="GO:0005743">
    <property type="term" value="C:mitochondrial inner membrane"/>
    <property type="evidence" value="ECO:0007669"/>
    <property type="project" value="TreeGrafter"/>
</dbReference>
<proteinExistence type="inferred from homology"/>
<protein>
    <recommendedName>
        <fullName evidence="2">NADH dehydrogenase [ubiquinone] 1 alpha subcomplex assembly factor 3</fullName>
    </recommendedName>
</protein>
<dbReference type="Proteomes" id="UP000218334">
    <property type="component" value="Unassembled WGS sequence"/>
</dbReference>
<dbReference type="PANTHER" id="PTHR21192:SF2">
    <property type="entry name" value="NADH DEHYDROGENASE [UBIQUINONE] 1 ALPHA SUBCOMPLEX ASSEMBLY FACTOR 3"/>
    <property type="match status" value="1"/>
</dbReference>
<organism evidence="5 6">
    <name type="scientific">Armillaria solidipes</name>
    <dbReference type="NCBI Taxonomy" id="1076256"/>
    <lineage>
        <taxon>Eukaryota</taxon>
        <taxon>Fungi</taxon>
        <taxon>Dikarya</taxon>
        <taxon>Basidiomycota</taxon>
        <taxon>Agaricomycotina</taxon>
        <taxon>Agaricomycetes</taxon>
        <taxon>Agaricomycetidae</taxon>
        <taxon>Agaricales</taxon>
        <taxon>Marasmiineae</taxon>
        <taxon>Physalacriaceae</taxon>
        <taxon>Armillaria</taxon>
    </lineage>
</organism>
<keyword evidence="3" id="KW-0496">Mitochondrion</keyword>
<dbReference type="GO" id="GO:0032981">
    <property type="term" value="P:mitochondrial respiratory chain complex I assembly"/>
    <property type="evidence" value="ECO:0007669"/>
    <property type="project" value="InterPro"/>
</dbReference>
<evidence type="ECO:0000313" key="5">
    <source>
        <dbReference type="EMBL" id="PBK67058.1"/>
    </source>
</evidence>
<dbReference type="PANTHER" id="PTHR21192">
    <property type="entry name" value="NUCLEAR PROTEIN E3-3"/>
    <property type="match status" value="1"/>
</dbReference>
<comment type="subcellular location">
    <subcellularLocation>
        <location evidence="1">Mitochondrion</location>
    </subcellularLocation>
</comment>
<evidence type="ECO:0000256" key="3">
    <source>
        <dbReference type="ARBA" id="ARBA00023128"/>
    </source>
</evidence>
<keyword evidence="6" id="KW-1185">Reference proteome</keyword>
<comment type="similarity">
    <text evidence="4">Belongs to the NDUFAF3 family.</text>
</comment>
<reference evidence="6" key="1">
    <citation type="journal article" date="2017" name="Nat. Ecol. Evol.">
        <title>Genome expansion and lineage-specific genetic innovations in the forest pathogenic fungi Armillaria.</title>
        <authorList>
            <person name="Sipos G."/>
            <person name="Prasanna A.N."/>
            <person name="Walter M.C."/>
            <person name="O'Connor E."/>
            <person name="Balint B."/>
            <person name="Krizsan K."/>
            <person name="Kiss B."/>
            <person name="Hess J."/>
            <person name="Varga T."/>
            <person name="Slot J."/>
            <person name="Riley R."/>
            <person name="Boka B."/>
            <person name="Rigling D."/>
            <person name="Barry K."/>
            <person name="Lee J."/>
            <person name="Mihaltcheva S."/>
            <person name="LaButti K."/>
            <person name="Lipzen A."/>
            <person name="Waldron R."/>
            <person name="Moloney N.M."/>
            <person name="Sperisen C."/>
            <person name="Kredics L."/>
            <person name="Vagvoelgyi C."/>
            <person name="Patrignani A."/>
            <person name="Fitzpatrick D."/>
            <person name="Nagy I."/>
            <person name="Doyle S."/>
            <person name="Anderson J.B."/>
            <person name="Grigoriev I.V."/>
            <person name="Gueldener U."/>
            <person name="Muensterkoetter M."/>
            <person name="Nagy L.G."/>
        </authorList>
    </citation>
    <scope>NUCLEOTIDE SEQUENCE [LARGE SCALE GENOMIC DNA]</scope>
    <source>
        <strain evidence="6">28-4</strain>
    </source>
</reference>
<dbReference type="STRING" id="1076256.A0A2H3BLZ7"/>
<evidence type="ECO:0000256" key="1">
    <source>
        <dbReference type="ARBA" id="ARBA00004173"/>
    </source>
</evidence>
<dbReference type="CDD" id="cd05125">
    <property type="entry name" value="Mth938_2P1-like"/>
    <property type="match status" value="1"/>
</dbReference>